<dbReference type="EMBL" id="MCFL01000056">
    <property type="protein sequence ID" value="ORZ31680.1"/>
    <property type="molecule type" value="Genomic_DNA"/>
</dbReference>
<feature type="domain" description="DUF4604" evidence="2">
    <location>
        <begin position="73"/>
        <end position="245"/>
    </location>
</feature>
<name>A0A1Y2HAQ0_9FUNG</name>
<accession>A0A1Y2HAQ0</accession>
<feature type="compositionally biased region" description="Polar residues" evidence="1">
    <location>
        <begin position="95"/>
        <end position="108"/>
    </location>
</feature>
<comment type="caution">
    <text evidence="3">The sequence shown here is derived from an EMBL/GenBank/DDBJ whole genome shotgun (WGS) entry which is preliminary data.</text>
</comment>
<dbReference type="Proteomes" id="UP000193411">
    <property type="component" value="Unassembled WGS sequence"/>
</dbReference>
<evidence type="ECO:0000256" key="1">
    <source>
        <dbReference type="SAM" id="MobiDB-lite"/>
    </source>
</evidence>
<keyword evidence="4" id="KW-1185">Reference proteome</keyword>
<gene>
    <name evidence="3" type="ORF">BCR44DRAFT_50113</name>
</gene>
<proteinExistence type="predicted"/>
<feature type="region of interest" description="Disordered" evidence="1">
    <location>
        <begin position="156"/>
        <end position="245"/>
    </location>
</feature>
<reference evidence="3 4" key="1">
    <citation type="submission" date="2016-07" db="EMBL/GenBank/DDBJ databases">
        <title>Pervasive Adenine N6-methylation of Active Genes in Fungi.</title>
        <authorList>
            <consortium name="DOE Joint Genome Institute"/>
            <person name="Mondo S.J."/>
            <person name="Dannebaum R.O."/>
            <person name="Kuo R.C."/>
            <person name="Labutti K."/>
            <person name="Haridas S."/>
            <person name="Kuo A."/>
            <person name="Salamov A."/>
            <person name="Ahrendt S.R."/>
            <person name="Lipzen A."/>
            <person name="Sullivan W."/>
            <person name="Andreopoulos W.B."/>
            <person name="Clum A."/>
            <person name="Lindquist E."/>
            <person name="Daum C."/>
            <person name="Ramamoorthy G.K."/>
            <person name="Gryganskyi A."/>
            <person name="Culley D."/>
            <person name="Magnuson J.K."/>
            <person name="James T.Y."/>
            <person name="O'Malley M.A."/>
            <person name="Stajich J.E."/>
            <person name="Spatafora J.W."/>
            <person name="Visel A."/>
            <person name="Grigoriev I.V."/>
        </authorList>
    </citation>
    <scope>NUCLEOTIDE SEQUENCE [LARGE SCALE GENOMIC DNA]</scope>
    <source>
        <strain evidence="3 4">PL171</strain>
    </source>
</reference>
<dbReference type="AlphaFoldDB" id="A0A1Y2HAQ0"/>
<feature type="compositionally biased region" description="Basic and acidic residues" evidence="1">
    <location>
        <begin position="25"/>
        <end position="34"/>
    </location>
</feature>
<feature type="compositionally biased region" description="Polar residues" evidence="1">
    <location>
        <begin position="15"/>
        <end position="24"/>
    </location>
</feature>
<feature type="compositionally biased region" description="Low complexity" evidence="1">
    <location>
        <begin position="38"/>
        <end position="52"/>
    </location>
</feature>
<sequence length="245" mass="25988">MQSSNPHSHSRSSDPTHPQATPTSHPDRAHRDRPSPPASSTSARHLGNNNNDDGTDDSPQPKGKLGSYQMRQGLQFNMETPKFLQQLKAQVGGNTSTRFTATASQSAADSEAKRRRAIQGEAELDDDGPLVVMPNDATGSEMDERDLERLRILHPNAVVDGRAPEEPAVVQTRSGPPVDSKSGKLLFQAKTSGSGATGESGKVHGAVSVGKKVVTGRDKKESPAVAKSVGKAKKKGGSHLLSFDE</sequence>
<dbReference type="OrthoDB" id="10641983at2759"/>
<organism evidence="3 4">
    <name type="scientific">Catenaria anguillulae PL171</name>
    <dbReference type="NCBI Taxonomy" id="765915"/>
    <lineage>
        <taxon>Eukaryota</taxon>
        <taxon>Fungi</taxon>
        <taxon>Fungi incertae sedis</taxon>
        <taxon>Blastocladiomycota</taxon>
        <taxon>Blastocladiomycetes</taxon>
        <taxon>Blastocladiales</taxon>
        <taxon>Catenariaceae</taxon>
        <taxon>Catenaria</taxon>
    </lineage>
</organism>
<dbReference type="Pfam" id="PF15377">
    <property type="entry name" value="DUF4604"/>
    <property type="match status" value="1"/>
</dbReference>
<evidence type="ECO:0000313" key="3">
    <source>
        <dbReference type="EMBL" id="ORZ31680.1"/>
    </source>
</evidence>
<feature type="region of interest" description="Disordered" evidence="1">
    <location>
        <begin position="95"/>
        <end position="144"/>
    </location>
</feature>
<feature type="compositionally biased region" description="Polar residues" evidence="1">
    <location>
        <begin position="69"/>
        <end position="78"/>
    </location>
</feature>
<feature type="region of interest" description="Disordered" evidence="1">
    <location>
        <begin position="1"/>
        <end position="81"/>
    </location>
</feature>
<dbReference type="InterPro" id="IPR027911">
    <property type="entry name" value="DUF4604"/>
</dbReference>
<protein>
    <recommendedName>
        <fullName evidence="2">DUF4604 domain-containing protein</fullName>
    </recommendedName>
</protein>
<evidence type="ECO:0000313" key="4">
    <source>
        <dbReference type="Proteomes" id="UP000193411"/>
    </source>
</evidence>
<evidence type="ECO:0000259" key="2">
    <source>
        <dbReference type="Pfam" id="PF15377"/>
    </source>
</evidence>